<evidence type="ECO:0000256" key="12">
    <source>
        <dbReference type="SAM" id="MobiDB-lite"/>
    </source>
</evidence>
<dbReference type="Gene3D" id="3.60.15.10">
    <property type="entry name" value="Ribonuclease Z/Hydroxyacylglutathione hydrolase-like"/>
    <property type="match status" value="1"/>
</dbReference>
<dbReference type="SMART" id="SM00849">
    <property type="entry name" value="Lactamase_B"/>
    <property type="match status" value="1"/>
</dbReference>
<protein>
    <recommendedName>
        <fullName evidence="11">Ribonuclease J</fullName>
        <shortName evidence="11">RNase J</shortName>
        <ecNumber evidence="11">3.1.-.-</ecNumber>
    </recommendedName>
</protein>
<keyword evidence="15" id="KW-1185">Reference proteome</keyword>
<dbReference type="NCBIfam" id="TIGR00649">
    <property type="entry name" value="MG423"/>
    <property type="match status" value="1"/>
</dbReference>
<evidence type="ECO:0000259" key="13">
    <source>
        <dbReference type="SMART" id="SM00849"/>
    </source>
</evidence>
<evidence type="ECO:0000256" key="4">
    <source>
        <dbReference type="ARBA" id="ARBA00022722"/>
    </source>
</evidence>
<dbReference type="InterPro" id="IPR036866">
    <property type="entry name" value="RibonucZ/Hydroxyglut_hydro"/>
</dbReference>
<dbReference type="EMBL" id="FMXA01000012">
    <property type="protein sequence ID" value="SDA52164.1"/>
    <property type="molecule type" value="Genomic_DNA"/>
</dbReference>
<dbReference type="Proteomes" id="UP000199689">
    <property type="component" value="Unassembled WGS sequence"/>
</dbReference>
<comment type="similarity">
    <text evidence="11">Belongs to the metallo-beta-lactamase superfamily. RNA-metabolizing metallo-beta-lactamase-like family. Bacterial RNase J subfamily.</text>
</comment>
<dbReference type="Gene3D" id="3.10.20.580">
    <property type="match status" value="1"/>
</dbReference>
<dbReference type="InterPro" id="IPR004613">
    <property type="entry name" value="RNase_J"/>
</dbReference>
<comment type="cofactor">
    <cofactor evidence="1">
        <name>Zn(2+)</name>
        <dbReference type="ChEBI" id="CHEBI:29105"/>
    </cofactor>
</comment>
<evidence type="ECO:0000256" key="1">
    <source>
        <dbReference type="ARBA" id="ARBA00001947"/>
    </source>
</evidence>
<keyword evidence="4 11" id="KW-0540">Nuclease</keyword>
<gene>
    <name evidence="11" type="primary">rnj</name>
    <name evidence="14" type="ORF">SAMN02910343_01080</name>
</gene>
<dbReference type="GO" id="GO:0004534">
    <property type="term" value="F:5'-3' RNA exonuclease activity"/>
    <property type="evidence" value="ECO:0007669"/>
    <property type="project" value="UniProtKB-UniRule"/>
</dbReference>
<keyword evidence="11" id="KW-0698">rRNA processing</keyword>
<dbReference type="HAMAP" id="MF_01491">
    <property type="entry name" value="RNase_J_bact"/>
    <property type="match status" value="1"/>
</dbReference>
<dbReference type="Pfam" id="PF22505">
    <property type="entry name" value="RNase_J_b_CASP"/>
    <property type="match status" value="1"/>
</dbReference>
<evidence type="ECO:0000256" key="11">
    <source>
        <dbReference type="HAMAP-Rule" id="MF_01491"/>
    </source>
</evidence>
<dbReference type="GO" id="GO:0008270">
    <property type="term" value="F:zinc ion binding"/>
    <property type="evidence" value="ECO:0007669"/>
    <property type="project" value="InterPro"/>
</dbReference>
<evidence type="ECO:0000256" key="7">
    <source>
        <dbReference type="ARBA" id="ARBA00022801"/>
    </source>
</evidence>
<keyword evidence="10 11" id="KW-0694">RNA-binding</keyword>
<name>A0A1G5W2I0_9FIRM</name>
<dbReference type="PANTHER" id="PTHR43694:SF1">
    <property type="entry name" value="RIBONUCLEASE J"/>
    <property type="match status" value="1"/>
</dbReference>
<dbReference type="Pfam" id="PF17770">
    <property type="entry name" value="RNase_J_C"/>
    <property type="match status" value="1"/>
</dbReference>
<evidence type="ECO:0000313" key="15">
    <source>
        <dbReference type="Proteomes" id="UP000199689"/>
    </source>
</evidence>
<dbReference type="GO" id="GO:0006364">
    <property type="term" value="P:rRNA processing"/>
    <property type="evidence" value="ECO:0007669"/>
    <property type="project" value="UniProtKB-UniRule"/>
</dbReference>
<keyword evidence="8" id="KW-0862">Zinc</keyword>
<dbReference type="InterPro" id="IPR011108">
    <property type="entry name" value="RMMBL"/>
</dbReference>
<dbReference type="GO" id="GO:0004521">
    <property type="term" value="F:RNA endonuclease activity"/>
    <property type="evidence" value="ECO:0007669"/>
    <property type="project" value="UniProtKB-UniRule"/>
</dbReference>
<comment type="function">
    <text evidence="11">An RNase that has 5'-3' exonuclease and possibly endonuclease activity. Involved in maturation of rRNA and in some organisms also mRNA maturation and/or decay.</text>
</comment>
<dbReference type="EC" id="3.1.-.-" evidence="11"/>
<feature type="domain" description="Metallo-beta-lactamase" evidence="13">
    <location>
        <begin position="144"/>
        <end position="337"/>
    </location>
</feature>
<organism evidence="14 15">
    <name type="scientific">Allisonella histaminiformans</name>
    <dbReference type="NCBI Taxonomy" id="209880"/>
    <lineage>
        <taxon>Bacteria</taxon>
        <taxon>Bacillati</taxon>
        <taxon>Bacillota</taxon>
        <taxon>Negativicutes</taxon>
        <taxon>Veillonellales</taxon>
        <taxon>Veillonellaceae</taxon>
        <taxon>Allisonella</taxon>
    </lineage>
</organism>
<dbReference type="OrthoDB" id="9758375at2"/>
<keyword evidence="3 11" id="KW-0963">Cytoplasm</keyword>
<dbReference type="SUPFAM" id="SSF56281">
    <property type="entry name" value="Metallo-hydrolase/oxidoreductase"/>
    <property type="match status" value="1"/>
</dbReference>
<feature type="region of interest" description="Disordered" evidence="12">
    <location>
        <begin position="31"/>
        <end position="130"/>
    </location>
</feature>
<dbReference type="Pfam" id="PF07521">
    <property type="entry name" value="RMMBL"/>
    <property type="match status" value="1"/>
</dbReference>
<dbReference type="InterPro" id="IPR001587">
    <property type="entry name" value="RNase_J_CS"/>
</dbReference>
<evidence type="ECO:0000256" key="10">
    <source>
        <dbReference type="ARBA" id="ARBA00022884"/>
    </source>
</evidence>
<feature type="binding site" evidence="11">
    <location>
        <begin position="486"/>
        <end position="490"/>
    </location>
    <ligand>
        <name>substrate</name>
    </ligand>
</feature>
<keyword evidence="6 11" id="KW-0255">Endonuclease</keyword>
<dbReference type="AlphaFoldDB" id="A0A1G5W2I0"/>
<dbReference type="GO" id="GO:0005737">
    <property type="term" value="C:cytoplasm"/>
    <property type="evidence" value="ECO:0007669"/>
    <property type="project" value="UniProtKB-SubCell"/>
</dbReference>
<evidence type="ECO:0000256" key="6">
    <source>
        <dbReference type="ARBA" id="ARBA00022759"/>
    </source>
</evidence>
<keyword evidence="7 11" id="KW-0378">Hydrolase</keyword>
<evidence type="ECO:0000256" key="8">
    <source>
        <dbReference type="ARBA" id="ARBA00022833"/>
    </source>
</evidence>
<keyword evidence="9 11" id="KW-0269">Exonuclease</keyword>
<dbReference type="CDD" id="cd07714">
    <property type="entry name" value="RNaseJ_MBL-fold"/>
    <property type="match status" value="1"/>
</dbReference>
<keyword evidence="5" id="KW-0479">Metal-binding</keyword>
<dbReference type="Gene3D" id="3.40.50.10710">
    <property type="entry name" value="Metallo-hydrolase/oxidoreductase"/>
    <property type="match status" value="1"/>
</dbReference>
<dbReference type="GO" id="GO:0003723">
    <property type="term" value="F:RNA binding"/>
    <property type="evidence" value="ECO:0007669"/>
    <property type="project" value="UniProtKB-UniRule"/>
</dbReference>
<dbReference type="InterPro" id="IPR055132">
    <property type="entry name" value="RNase_J_b_CASP"/>
</dbReference>
<evidence type="ECO:0000256" key="3">
    <source>
        <dbReference type="ARBA" id="ARBA00022490"/>
    </source>
</evidence>
<comment type="subunit">
    <text evidence="11">Homodimer, may be a subunit of the RNA degradosome.</text>
</comment>
<dbReference type="PROSITE" id="PS01292">
    <property type="entry name" value="UPF0036"/>
    <property type="match status" value="1"/>
</dbReference>
<dbReference type="InterPro" id="IPR030854">
    <property type="entry name" value="RNase_J_bac"/>
</dbReference>
<sequence>MRSFNGLYFFLSCNLIKEVILVKEKTSHTAAEAKEAQPAAKTSKTVKTAKTTETKRRTSRKGTGSSGRAAGSRRGSTRKPAQGKTQRRTAKPHAHQNHKEEAVVENAVVTAGKEAETRQPRTRGRKSSRPKLRIIPLGGLGEIGKNMTVFEYGDEIVVLDAGLAFPEEDLLGIDIVIPDFTYLIENKEKVKAIVITHGHEDHIGSLSYLLREVNAPVYATKLTIGLIEGKLEEAHIKGDLNVVHPGDEFRIGAFKIGFFHVCHSIPGACGIYFRTPVGTVVHTGDFKFDNNPVDGEPMDIYKIAELGHKGVLALLADSTNATRPGSTPSESVIVDSLHEQVAKARGRIILATFASNVSRIQMAMDAAMAFDRKVCVFGRSMVNVVKIARELGYLKVPDSLLIDPEELSRYSDNRLMILTTGSQGEPMAGLSRMATGSHRQVQIHAGDTVIISASPIPGNEIGVGRTIDALMKLGAHVVSSENAKVHVSGHGAREDLKAMLALVKPKFFIPVHGEYRMLCSHKELAIGLGIPKDHVFVGENGSVFELTNRSCHEAGKVTAGPVYVDGLGVGDVGNIVIRDRQQLSNDGVVIVVIALEKNSNQVAAGPDIVSRGFVYVRDSEDMMSGATDRVEMLLDRMASEGVTEWSQIKTQIRDTLGRYFYEKTKRRPMILPIIQEVR</sequence>
<evidence type="ECO:0000256" key="9">
    <source>
        <dbReference type="ARBA" id="ARBA00022839"/>
    </source>
</evidence>
<feature type="compositionally biased region" description="Basic residues" evidence="12">
    <location>
        <begin position="85"/>
        <end position="96"/>
    </location>
</feature>
<evidence type="ECO:0000256" key="2">
    <source>
        <dbReference type="ARBA" id="ARBA00004496"/>
    </source>
</evidence>
<accession>A0A1G5W2I0</accession>
<dbReference type="PANTHER" id="PTHR43694">
    <property type="entry name" value="RIBONUCLEASE J"/>
    <property type="match status" value="1"/>
</dbReference>
<feature type="compositionally biased region" description="Low complexity" evidence="12">
    <location>
        <begin position="61"/>
        <end position="74"/>
    </location>
</feature>
<dbReference type="STRING" id="209880.SAMN02910343_01080"/>
<feature type="compositionally biased region" description="Basic residues" evidence="12">
    <location>
        <begin position="120"/>
        <end position="130"/>
    </location>
</feature>
<evidence type="ECO:0000313" key="14">
    <source>
        <dbReference type="EMBL" id="SDA52164.1"/>
    </source>
</evidence>
<evidence type="ECO:0000256" key="5">
    <source>
        <dbReference type="ARBA" id="ARBA00022723"/>
    </source>
</evidence>
<reference evidence="14 15" key="1">
    <citation type="submission" date="2016-10" db="EMBL/GenBank/DDBJ databases">
        <authorList>
            <person name="de Groot N.N."/>
        </authorList>
    </citation>
    <scope>NUCLEOTIDE SEQUENCE [LARGE SCALE GENOMIC DNA]</scope>
    <source>
        <strain evidence="14 15">DSM 15230</strain>
    </source>
</reference>
<dbReference type="Pfam" id="PF00753">
    <property type="entry name" value="Lactamase_B"/>
    <property type="match status" value="1"/>
</dbReference>
<dbReference type="InterPro" id="IPR041636">
    <property type="entry name" value="RNase_J_C"/>
</dbReference>
<proteinExistence type="inferred from homology"/>
<dbReference type="InterPro" id="IPR042173">
    <property type="entry name" value="RNase_J_2"/>
</dbReference>
<feature type="compositionally biased region" description="Low complexity" evidence="12">
    <location>
        <begin position="36"/>
        <end position="49"/>
    </location>
</feature>
<dbReference type="InterPro" id="IPR001279">
    <property type="entry name" value="Metallo-B-lactamas"/>
</dbReference>
<comment type="subcellular location">
    <subcellularLocation>
        <location evidence="2 11">Cytoplasm</location>
    </subcellularLocation>
</comment>
<dbReference type="FunFam" id="3.10.20.580:FF:000001">
    <property type="entry name" value="Ribonuclease J"/>
    <property type="match status" value="1"/>
</dbReference>